<evidence type="ECO:0000256" key="16">
    <source>
        <dbReference type="SAM" id="MobiDB-lite"/>
    </source>
</evidence>
<evidence type="ECO:0000256" key="10">
    <source>
        <dbReference type="ARBA" id="ARBA00029780"/>
    </source>
</evidence>
<evidence type="ECO:0000256" key="6">
    <source>
        <dbReference type="ARBA" id="ARBA00022670"/>
    </source>
</evidence>
<dbReference type="CDD" id="cd04702">
    <property type="entry name" value="ASRGL1_like"/>
    <property type="match status" value="1"/>
</dbReference>
<feature type="region of interest" description="Disordered" evidence="16">
    <location>
        <begin position="393"/>
        <end position="587"/>
    </location>
</feature>
<keyword evidence="6" id="KW-0645">Protease</keyword>
<dbReference type="InterPro" id="IPR029055">
    <property type="entry name" value="Ntn_hydrolases_N"/>
</dbReference>
<dbReference type="EMBL" id="JBBPFD010000013">
    <property type="protein sequence ID" value="KAK7901643.1"/>
    <property type="molecule type" value="Genomic_DNA"/>
</dbReference>
<dbReference type="PANTHER" id="PTHR10188">
    <property type="entry name" value="L-ASPARAGINASE"/>
    <property type="match status" value="1"/>
</dbReference>
<feature type="compositionally biased region" description="Low complexity" evidence="16">
    <location>
        <begin position="672"/>
        <end position="682"/>
    </location>
</feature>
<evidence type="ECO:0000256" key="13">
    <source>
        <dbReference type="ARBA" id="ARBA00049366"/>
    </source>
</evidence>
<evidence type="ECO:0000256" key="2">
    <source>
        <dbReference type="ARBA" id="ARBA00010872"/>
    </source>
</evidence>
<feature type="region of interest" description="Disordered" evidence="16">
    <location>
        <begin position="1"/>
        <end position="27"/>
    </location>
</feature>
<evidence type="ECO:0000256" key="11">
    <source>
        <dbReference type="ARBA" id="ARBA00030414"/>
    </source>
</evidence>
<dbReference type="GO" id="GO:0008798">
    <property type="term" value="F:beta-aspartyl-peptidase activity"/>
    <property type="evidence" value="ECO:0007669"/>
    <property type="project" value="UniProtKB-EC"/>
</dbReference>
<evidence type="ECO:0000256" key="14">
    <source>
        <dbReference type="PIRSR" id="PIRSR600246-1"/>
    </source>
</evidence>
<comment type="catalytic activity">
    <reaction evidence="1">
        <text>Cleavage of a beta-linked Asp residue from the N-terminus of a polypeptide.</text>
        <dbReference type="EC" id="3.4.19.5"/>
    </reaction>
</comment>
<dbReference type="EC" id="3.4.19.5" evidence="3"/>
<feature type="compositionally biased region" description="Basic and acidic residues" evidence="16">
    <location>
        <begin position="625"/>
        <end position="634"/>
    </location>
</feature>
<feature type="compositionally biased region" description="Pro residues" evidence="16">
    <location>
        <begin position="743"/>
        <end position="752"/>
    </location>
</feature>
<keyword evidence="7" id="KW-0378">Hydrolase</keyword>
<gene>
    <name evidence="17" type="ORF">WMY93_018412</name>
</gene>
<protein>
    <recommendedName>
        <fullName evidence="5">Isoaspartyl peptidase/L-asparaginase</fullName>
        <ecNumber evidence="3">3.4.19.5</ecNumber>
        <ecNumber evidence="4">3.5.1.1</ecNumber>
    </recommendedName>
    <alternativeName>
        <fullName evidence="9">Asparaginase-like protein 1</fullName>
    </alternativeName>
    <alternativeName>
        <fullName evidence="12">Beta-aspartyl-peptidase</fullName>
    </alternativeName>
    <alternativeName>
        <fullName evidence="10">Isoaspartyl dipeptidase</fullName>
    </alternativeName>
    <alternativeName>
        <fullName evidence="11">L-asparagine amidohydrolase</fullName>
    </alternativeName>
</protein>
<evidence type="ECO:0000256" key="12">
    <source>
        <dbReference type="ARBA" id="ARBA00030667"/>
    </source>
</evidence>
<feature type="compositionally biased region" description="Polar residues" evidence="16">
    <location>
        <begin position="563"/>
        <end position="587"/>
    </location>
</feature>
<dbReference type="GO" id="GO:0033345">
    <property type="term" value="P:L-asparagine catabolic process via L-aspartate"/>
    <property type="evidence" value="ECO:0007669"/>
    <property type="project" value="TreeGrafter"/>
</dbReference>
<reference evidence="18" key="1">
    <citation type="submission" date="2024-04" db="EMBL/GenBank/DDBJ databases">
        <title>Salinicola lusitanus LLJ914,a marine bacterium isolated from the Okinawa Trough.</title>
        <authorList>
            <person name="Li J."/>
        </authorList>
    </citation>
    <scope>NUCLEOTIDE SEQUENCE [LARGE SCALE GENOMIC DNA]</scope>
</reference>
<proteinExistence type="inferred from homology"/>
<evidence type="ECO:0000256" key="7">
    <source>
        <dbReference type="ARBA" id="ARBA00022801"/>
    </source>
</evidence>
<dbReference type="PANTHER" id="PTHR10188:SF41">
    <property type="entry name" value="ISOASPARTYL PEPTIDASE_L-ASPARAGINASE"/>
    <property type="match status" value="1"/>
</dbReference>
<name>A0AAW0NLJ3_9GOBI</name>
<accession>A0AAW0NLJ3</accession>
<dbReference type="GO" id="GO:0005737">
    <property type="term" value="C:cytoplasm"/>
    <property type="evidence" value="ECO:0007669"/>
    <property type="project" value="TreeGrafter"/>
</dbReference>
<dbReference type="EC" id="3.5.1.1" evidence="4"/>
<dbReference type="Proteomes" id="UP001460270">
    <property type="component" value="Unassembled WGS sequence"/>
</dbReference>
<dbReference type="SUPFAM" id="SSF56235">
    <property type="entry name" value="N-terminal nucleophile aminohydrolases (Ntn hydrolases)"/>
    <property type="match status" value="2"/>
</dbReference>
<evidence type="ECO:0000256" key="9">
    <source>
        <dbReference type="ARBA" id="ARBA00029701"/>
    </source>
</evidence>
<feature type="region of interest" description="Disordered" evidence="16">
    <location>
        <begin position="625"/>
        <end position="762"/>
    </location>
</feature>
<evidence type="ECO:0000256" key="8">
    <source>
        <dbReference type="ARBA" id="ARBA00022813"/>
    </source>
</evidence>
<evidence type="ECO:0000256" key="15">
    <source>
        <dbReference type="PIRSR" id="PIRSR600246-3"/>
    </source>
</evidence>
<dbReference type="AlphaFoldDB" id="A0AAW0NLJ3"/>
<evidence type="ECO:0000256" key="5">
    <source>
        <dbReference type="ARBA" id="ARBA00022280"/>
    </source>
</evidence>
<sequence>MIRTRRTNVTPPHDTPPHDTPPYDSKVSTRIRETDIAAEKKRTSTEIDVIGRERVKAKQPLRNLLLLLSKWLELWLPNKEVVGLTPGSDHINISRSLWVEFACSPRVTVGFLRFPPTSKNIKLATVQGVPRLRPKVTGIGSSHPRPLTGLSAVRLTDSCTFDSHVYVRLTAVMRPVVVVHGGAGHIPSERAHGSTSGVCAAVKAGYSLLTAGGSSLDAVVEAVSNMEDNPHFNAGCGSVLTASGQVEMDALVMDGRNLSAGTVSAVSNIANPVKLARLVMDKTSHVCLTAGGAAVFARQMGVQEVPTESLITEYSRARWRKNLQPGANPVECQMGKMGTVGAVAVDSEGNVACATSTGGILNKMDGRVGDTPCIGLFLLRLYLRSRYSLAPAATTREREGKRGGGGGRGKREGERQERERERGGERERERREREEREGRRREREGGERERGKRERGREERGRGERKERGGTERGKREGGGEGERREGGKRERRRERERKERERGREKGRRERVRVERGRKGRERELKRERGKREGGGEREGGERRKREEEKERGEREWKERLTLQSPSGASKAADNTSTEQPLLFSLNQTRRWRRGANSRLNAETSLFRTLKPIRRLEGQMKLRAHTETRRVHEPGPTAALPHSASAPQRLCPTAPPPHSAPQRPQRLCPTAPHSAHSASAPQRLRPTAPHSGSAPQRLRPQRPTAPTAALPHSASATPPQRPQRLCPSPAPQRLRPTRLRPTAPPTAPPPHSSSHSAPPTAPSAGFTTFLMKICRSARCCCDRVRCDKDGGYADDSVGAVSTTGHGEAIMKVVLARLILFHLEH</sequence>
<feature type="compositionally biased region" description="Basic and acidic residues" evidence="16">
    <location>
        <begin position="497"/>
        <end position="562"/>
    </location>
</feature>
<dbReference type="GO" id="GO:0006508">
    <property type="term" value="P:proteolysis"/>
    <property type="evidence" value="ECO:0007669"/>
    <property type="project" value="UniProtKB-KW"/>
</dbReference>
<dbReference type="Gene3D" id="3.60.20.30">
    <property type="entry name" value="(Glycosyl)asparaginase"/>
    <property type="match status" value="2"/>
</dbReference>
<keyword evidence="8" id="KW-0068">Autocatalytic cleavage</keyword>
<organism evidence="17 18">
    <name type="scientific">Mugilogobius chulae</name>
    <name type="common">yellowstripe goby</name>
    <dbReference type="NCBI Taxonomy" id="88201"/>
    <lineage>
        <taxon>Eukaryota</taxon>
        <taxon>Metazoa</taxon>
        <taxon>Chordata</taxon>
        <taxon>Craniata</taxon>
        <taxon>Vertebrata</taxon>
        <taxon>Euteleostomi</taxon>
        <taxon>Actinopterygii</taxon>
        <taxon>Neopterygii</taxon>
        <taxon>Teleostei</taxon>
        <taxon>Neoteleostei</taxon>
        <taxon>Acanthomorphata</taxon>
        <taxon>Gobiaria</taxon>
        <taxon>Gobiiformes</taxon>
        <taxon>Gobioidei</taxon>
        <taxon>Gobiidae</taxon>
        <taxon>Gobionellinae</taxon>
        <taxon>Mugilogobius</taxon>
    </lineage>
</organism>
<feature type="site" description="Cleavage; by autolysis" evidence="15">
    <location>
        <begin position="338"/>
        <end position="339"/>
    </location>
</feature>
<dbReference type="InterPro" id="IPR000246">
    <property type="entry name" value="Peptidase_T2"/>
</dbReference>
<feature type="compositionally biased region" description="Low complexity" evidence="16">
    <location>
        <begin position="753"/>
        <end position="762"/>
    </location>
</feature>
<comment type="catalytic activity">
    <reaction evidence="13">
        <text>L-asparagine + H2O = L-aspartate + NH4(+)</text>
        <dbReference type="Rhea" id="RHEA:21016"/>
        <dbReference type="ChEBI" id="CHEBI:15377"/>
        <dbReference type="ChEBI" id="CHEBI:28938"/>
        <dbReference type="ChEBI" id="CHEBI:29991"/>
        <dbReference type="ChEBI" id="CHEBI:58048"/>
        <dbReference type="EC" id="3.5.1.1"/>
    </reaction>
</comment>
<feature type="non-terminal residue" evidence="17">
    <location>
        <position position="825"/>
    </location>
</feature>
<feature type="active site" description="Nucleophile" evidence="14">
    <location>
        <position position="339"/>
    </location>
</feature>
<evidence type="ECO:0000256" key="4">
    <source>
        <dbReference type="ARBA" id="ARBA00012920"/>
    </source>
</evidence>
<feature type="compositionally biased region" description="Basic and acidic residues" evidence="16">
    <location>
        <begin position="409"/>
        <end position="489"/>
    </location>
</feature>
<evidence type="ECO:0000256" key="3">
    <source>
        <dbReference type="ARBA" id="ARBA00012879"/>
    </source>
</evidence>
<dbReference type="InterPro" id="IPR033844">
    <property type="entry name" value="ASRGL1_meta"/>
</dbReference>
<comment type="caution">
    <text evidence="17">The sequence shown here is derived from an EMBL/GenBank/DDBJ whole genome shotgun (WGS) entry which is preliminary data.</text>
</comment>
<dbReference type="GO" id="GO:0004067">
    <property type="term" value="F:asparaginase activity"/>
    <property type="evidence" value="ECO:0007669"/>
    <property type="project" value="UniProtKB-EC"/>
</dbReference>
<evidence type="ECO:0000256" key="1">
    <source>
        <dbReference type="ARBA" id="ARBA00000306"/>
    </source>
</evidence>
<dbReference type="Pfam" id="PF01112">
    <property type="entry name" value="Asparaginase_2"/>
    <property type="match status" value="2"/>
</dbReference>
<keyword evidence="18" id="KW-1185">Reference proteome</keyword>
<evidence type="ECO:0000313" key="18">
    <source>
        <dbReference type="Proteomes" id="UP001460270"/>
    </source>
</evidence>
<evidence type="ECO:0000313" key="17">
    <source>
        <dbReference type="EMBL" id="KAK7901643.1"/>
    </source>
</evidence>
<comment type="similarity">
    <text evidence="2">Belongs to the Ntn-hydrolase family.</text>
</comment>